<keyword evidence="4" id="KW-1133">Transmembrane helix</keyword>
<evidence type="ECO:0000259" key="5">
    <source>
        <dbReference type="PROSITE" id="PS50837"/>
    </source>
</evidence>
<dbReference type="PROSITE" id="PS50082">
    <property type="entry name" value="WD_REPEATS_2"/>
    <property type="match status" value="7"/>
</dbReference>
<reference evidence="6" key="1">
    <citation type="submission" date="2019-02" db="EMBL/GenBank/DDBJ databases">
        <authorList>
            <person name="Gruber-Vodicka R. H."/>
            <person name="Seah K. B. B."/>
        </authorList>
    </citation>
    <scope>NUCLEOTIDE SEQUENCE</scope>
    <source>
        <strain evidence="6">BECK_BZ197</strain>
    </source>
</reference>
<dbReference type="InterPro" id="IPR027417">
    <property type="entry name" value="P-loop_NTPase"/>
</dbReference>
<dbReference type="PANTHER" id="PTHR22847">
    <property type="entry name" value="WD40 REPEAT PROTEIN"/>
    <property type="match status" value="1"/>
</dbReference>
<feature type="repeat" description="WD" evidence="3">
    <location>
        <begin position="1014"/>
        <end position="1055"/>
    </location>
</feature>
<feature type="transmembrane region" description="Helical" evidence="4">
    <location>
        <begin position="880"/>
        <end position="901"/>
    </location>
</feature>
<dbReference type="SUPFAM" id="SSF50998">
    <property type="entry name" value="Quinoprotein alcohol dehydrogenase-like"/>
    <property type="match status" value="1"/>
</dbReference>
<dbReference type="SMART" id="SM00320">
    <property type="entry name" value="WD40"/>
    <property type="match status" value="7"/>
</dbReference>
<feature type="repeat" description="WD" evidence="3">
    <location>
        <begin position="973"/>
        <end position="1014"/>
    </location>
</feature>
<keyword evidence="1 3" id="KW-0853">WD repeat</keyword>
<feature type="repeat" description="WD" evidence="3">
    <location>
        <begin position="1055"/>
        <end position="1095"/>
    </location>
</feature>
<dbReference type="InterPro" id="IPR001680">
    <property type="entry name" value="WD40_rpt"/>
</dbReference>
<dbReference type="InterPro" id="IPR019775">
    <property type="entry name" value="WD40_repeat_CS"/>
</dbReference>
<evidence type="ECO:0000256" key="2">
    <source>
        <dbReference type="ARBA" id="ARBA00022737"/>
    </source>
</evidence>
<dbReference type="InterPro" id="IPR011047">
    <property type="entry name" value="Quinoprotein_ADH-like_sf"/>
</dbReference>
<proteinExistence type="predicted"/>
<evidence type="ECO:0000313" key="6">
    <source>
        <dbReference type="EMBL" id="VFK29619.1"/>
    </source>
</evidence>
<dbReference type="Gene3D" id="2.130.10.10">
    <property type="entry name" value="YVTN repeat-like/Quinoprotein amine dehydrogenase"/>
    <property type="match status" value="3"/>
</dbReference>
<dbReference type="PRINTS" id="PR00320">
    <property type="entry name" value="GPROTEINBRPT"/>
</dbReference>
<feature type="transmembrane region" description="Helical" evidence="4">
    <location>
        <begin position="1275"/>
        <end position="1294"/>
    </location>
</feature>
<dbReference type="Pfam" id="PF00400">
    <property type="entry name" value="WD40"/>
    <property type="match status" value="7"/>
</dbReference>
<feature type="repeat" description="WD" evidence="3">
    <location>
        <begin position="1177"/>
        <end position="1218"/>
    </location>
</feature>
<dbReference type="Pfam" id="PF05729">
    <property type="entry name" value="NACHT"/>
    <property type="match status" value="1"/>
</dbReference>
<dbReference type="PANTHER" id="PTHR22847:SF637">
    <property type="entry name" value="WD REPEAT DOMAIN 5B"/>
    <property type="match status" value="1"/>
</dbReference>
<feature type="repeat" description="WD" evidence="3">
    <location>
        <begin position="1136"/>
        <end position="1177"/>
    </location>
</feature>
<gene>
    <name evidence="6" type="ORF">BECKMB1821G_GA0114241_105123</name>
</gene>
<feature type="repeat" description="WD" evidence="3">
    <location>
        <begin position="1095"/>
        <end position="1136"/>
    </location>
</feature>
<accession>A0A450XK65</accession>
<dbReference type="PROSITE" id="PS50837">
    <property type="entry name" value="NACHT"/>
    <property type="match status" value="1"/>
</dbReference>
<dbReference type="EMBL" id="CAADFO010000051">
    <property type="protein sequence ID" value="VFK29619.1"/>
    <property type="molecule type" value="Genomic_DNA"/>
</dbReference>
<evidence type="ECO:0000256" key="3">
    <source>
        <dbReference type="PROSITE-ProRule" id="PRU00221"/>
    </source>
</evidence>
<evidence type="ECO:0000256" key="1">
    <source>
        <dbReference type="ARBA" id="ARBA00022574"/>
    </source>
</evidence>
<name>A0A450XK65_9GAMM</name>
<feature type="transmembrane region" description="Helical" evidence="4">
    <location>
        <begin position="845"/>
        <end position="868"/>
    </location>
</feature>
<evidence type="ECO:0000256" key="4">
    <source>
        <dbReference type="SAM" id="Phobius"/>
    </source>
</evidence>
<feature type="transmembrane region" description="Helical" evidence="4">
    <location>
        <begin position="62"/>
        <end position="81"/>
    </location>
</feature>
<dbReference type="SUPFAM" id="SSF52540">
    <property type="entry name" value="P-loop containing nucleoside triphosphate hydrolases"/>
    <property type="match status" value="1"/>
</dbReference>
<dbReference type="InterPro" id="IPR015943">
    <property type="entry name" value="WD40/YVTN_repeat-like_dom_sf"/>
</dbReference>
<keyword evidence="4" id="KW-0472">Membrane</keyword>
<dbReference type="InterPro" id="IPR007111">
    <property type="entry name" value="NACHT_NTPase"/>
</dbReference>
<organism evidence="6">
    <name type="scientific">Candidatus Kentrum sp. MB</name>
    <dbReference type="NCBI Taxonomy" id="2138164"/>
    <lineage>
        <taxon>Bacteria</taxon>
        <taxon>Pseudomonadati</taxon>
        <taxon>Pseudomonadota</taxon>
        <taxon>Gammaproteobacteria</taxon>
        <taxon>Candidatus Kentrum</taxon>
    </lineage>
</organism>
<feature type="repeat" description="WD" evidence="3">
    <location>
        <begin position="1218"/>
        <end position="1259"/>
    </location>
</feature>
<dbReference type="PROSITE" id="PS50294">
    <property type="entry name" value="WD_REPEATS_REGION"/>
    <property type="match status" value="6"/>
</dbReference>
<dbReference type="Gene3D" id="3.40.50.300">
    <property type="entry name" value="P-loop containing nucleotide triphosphate hydrolases"/>
    <property type="match status" value="1"/>
</dbReference>
<protein>
    <submittedName>
        <fullName evidence="6">WD40 repeat</fullName>
    </submittedName>
</protein>
<sequence>MKPTPQTDIAPTTDPMATQMATPMIDKMAEAGLADPYREPSPLFDFIERLGEAFSTMTAEGFIAALIPTVLGGLVVVFVAWLSLRAWSGLSKLFWHVVGRLGVLPGIQGFVVRGYLRRVRERFGVVRNIYLDREEELDLHRVFVPLTLARAARGDKQGSGQDVEQAIATPQTTREILTRNPRLVILGAPGSGKTTLLKALASGVSQHQWPEWRNLAPVFVSLRAFSRVPEKPELYDWLAHDLLPGEYAIRRAEPLLKRLLNPGRGKRRGGRRLLLLLDGLDEVNAGDISSVLNRVHAFLKGYGEGCRTLLTCREQNYNLLSDTTLLRSQGMGEYRFTDMRDSEVDAMVESRRQDFDARPNRAIPNFLAAIRANPRVFELHRNPLLLTLSIGLYLHRLDDAVPQHRTEFYDESIRHLLRRHDFLTEPGLGKGNRFDYRDKYALLCRFALASMEEALARGVDFEDFRVADLIAAADGLARNLLHIEPNEGRALVMEIQVHAGLITDTGNGETYTFAHRSFHEYCAARELANLGDAGLERLQEHLTQSAWRQTVLFYCGMDHRHAEQVVELLPETGDHAADLNGLALAGHCAAILVRPHIELRLRVVMALGAALSTKDTKGQQPLLLALLELGRDASPEVRATVDEILREHIIREDAAKLSANLGRLGKAALPLLIFMINSENATYQKAALQPVLELEGLEKIDLLWQLLAAFRALGDEFVVLEDEEDAQAARRQLLAEMPAEGAVKRLNDLPVHFQELTEQELRAVYPFPVEGKASANNNFARLLKLEADAIDRQPSPPPYLEKPTDPWQRFLALVLGPKTTPREIRDWQNLPADRQRRIWSVPWQWLGRIGVGVGLLAGLWAAVLVLMYGPDELRQLDEAILIATMFTGGTGLAMALLWPLWRGLSRRRGWLGNYGVLSGWPGGLWEGVSWLAPSTSRFRAVARSLGRALRRTLLFSPFVLCWTLVLWVTQPSLEGHGRWVSSVAFAPNGRGILTGSWDHTAILWEAESGAEVRRFRHSRGVGSVAFSPDGRRILTGSWDDTARLWEAGTGQEIRRFEHLAPIISVAFAPDGRKILTGSDDIVRLWDAGSGAEIRRFAHRDWVRSVAFSPDGRRILTGSGDHTVRLWDAGSGQEIRHFQHPSIVASVAFSPDGQQIFTGSWDNTARLWDAETGQEIRRFQHSEDVNSVAFSPDGQQILTGSDDDTARLWDAGSGEEIRRFQHPWGVNSVAFSPDGRTILTGSDDGHASLWDADTGTLLWTSPVPFWNDSTWNRYDILVFAFLVFLFGFFPTIKLFDPGRRLYLGRPNPYLHLYDIPGVTRWLPTDSASRKPVESPAGEAEFRIYLPTSNTK</sequence>
<feature type="domain" description="NACHT" evidence="5">
    <location>
        <begin position="181"/>
        <end position="283"/>
    </location>
</feature>
<keyword evidence="2" id="KW-0677">Repeat</keyword>
<dbReference type="InterPro" id="IPR020472">
    <property type="entry name" value="WD40_PAC1"/>
</dbReference>
<dbReference type="CDD" id="cd00200">
    <property type="entry name" value="WD40"/>
    <property type="match status" value="1"/>
</dbReference>
<keyword evidence="4" id="KW-0812">Transmembrane</keyword>
<dbReference type="PROSITE" id="PS00678">
    <property type="entry name" value="WD_REPEATS_1"/>
    <property type="match status" value="3"/>
</dbReference>